<evidence type="ECO:0000256" key="4">
    <source>
        <dbReference type="ARBA" id="ARBA00022807"/>
    </source>
</evidence>
<dbReference type="InterPro" id="IPR051794">
    <property type="entry name" value="PG_Endopeptidase_C40"/>
</dbReference>
<reference evidence="8 9" key="1">
    <citation type="submission" date="2019-06" db="EMBL/GenBank/DDBJ databases">
        <title>Sequencing the genomes of 1000 actinobacteria strains.</title>
        <authorList>
            <person name="Klenk H.-P."/>
        </authorList>
    </citation>
    <scope>NUCLEOTIDE SEQUENCE [LARGE SCALE GENOMIC DNA]</scope>
    <source>
        <strain evidence="8 9">DSM 46837</strain>
    </source>
</reference>
<dbReference type="PROSITE" id="PS51935">
    <property type="entry name" value="NLPC_P60"/>
    <property type="match status" value="1"/>
</dbReference>
<proteinExistence type="inferred from homology"/>
<dbReference type="SUPFAM" id="SSF54001">
    <property type="entry name" value="Cysteine proteinases"/>
    <property type="match status" value="1"/>
</dbReference>
<dbReference type="OrthoDB" id="5177647at2"/>
<keyword evidence="2" id="KW-0645">Protease</keyword>
<name>A0A543PEF3_9ACTN</name>
<accession>A0A543PEF3</accession>
<dbReference type="GO" id="GO:0008234">
    <property type="term" value="F:cysteine-type peptidase activity"/>
    <property type="evidence" value="ECO:0007669"/>
    <property type="project" value="UniProtKB-KW"/>
</dbReference>
<feature type="region of interest" description="Disordered" evidence="6">
    <location>
        <begin position="1"/>
        <end position="23"/>
    </location>
</feature>
<comment type="similarity">
    <text evidence="1">Belongs to the peptidase C40 family.</text>
</comment>
<dbReference type="PANTHER" id="PTHR47359">
    <property type="entry name" value="PEPTIDOGLYCAN DL-ENDOPEPTIDASE CWLO"/>
    <property type="match status" value="1"/>
</dbReference>
<dbReference type="PANTHER" id="PTHR47359:SF3">
    <property type="entry name" value="NLP_P60 DOMAIN-CONTAINING PROTEIN-RELATED"/>
    <property type="match status" value="1"/>
</dbReference>
<protein>
    <submittedName>
        <fullName evidence="8">Cell wall-associated NlpC family hydrolase</fullName>
    </submittedName>
</protein>
<dbReference type="Proteomes" id="UP000319865">
    <property type="component" value="Unassembled WGS sequence"/>
</dbReference>
<feature type="domain" description="NlpC/P60" evidence="7">
    <location>
        <begin position="300"/>
        <end position="435"/>
    </location>
</feature>
<dbReference type="GO" id="GO:0006508">
    <property type="term" value="P:proteolysis"/>
    <property type="evidence" value="ECO:0007669"/>
    <property type="project" value="UniProtKB-KW"/>
</dbReference>
<evidence type="ECO:0000256" key="5">
    <source>
        <dbReference type="SAM" id="Coils"/>
    </source>
</evidence>
<evidence type="ECO:0000256" key="2">
    <source>
        <dbReference type="ARBA" id="ARBA00022670"/>
    </source>
</evidence>
<evidence type="ECO:0000256" key="1">
    <source>
        <dbReference type="ARBA" id="ARBA00007074"/>
    </source>
</evidence>
<dbReference type="InterPro" id="IPR038765">
    <property type="entry name" value="Papain-like_cys_pep_sf"/>
</dbReference>
<evidence type="ECO:0000313" key="8">
    <source>
        <dbReference type="EMBL" id="TQN42472.1"/>
    </source>
</evidence>
<evidence type="ECO:0000259" key="7">
    <source>
        <dbReference type="PROSITE" id="PS51935"/>
    </source>
</evidence>
<gene>
    <name evidence="8" type="ORF">FHU33_1872</name>
</gene>
<evidence type="ECO:0000313" key="9">
    <source>
        <dbReference type="Proteomes" id="UP000319865"/>
    </source>
</evidence>
<feature type="coiled-coil region" evidence="5">
    <location>
        <begin position="196"/>
        <end position="255"/>
    </location>
</feature>
<keyword evidence="3 8" id="KW-0378">Hydrolase</keyword>
<organism evidence="8 9">
    <name type="scientific">Blastococcus colisei</name>
    <dbReference type="NCBI Taxonomy" id="1564162"/>
    <lineage>
        <taxon>Bacteria</taxon>
        <taxon>Bacillati</taxon>
        <taxon>Actinomycetota</taxon>
        <taxon>Actinomycetes</taxon>
        <taxon>Geodermatophilales</taxon>
        <taxon>Geodermatophilaceae</taxon>
        <taxon>Blastococcus</taxon>
    </lineage>
</organism>
<dbReference type="InterPro" id="IPR000064">
    <property type="entry name" value="NLP_P60_dom"/>
</dbReference>
<evidence type="ECO:0000256" key="6">
    <source>
        <dbReference type="SAM" id="MobiDB-lite"/>
    </source>
</evidence>
<dbReference type="Pfam" id="PF00877">
    <property type="entry name" value="NLPC_P60"/>
    <property type="match status" value="1"/>
</dbReference>
<evidence type="ECO:0000256" key="3">
    <source>
        <dbReference type="ARBA" id="ARBA00022801"/>
    </source>
</evidence>
<dbReference type="EMBL" id="VFQE01000001">
    <property type="protein sequence ID" value="TQN42472.1"/>
    <property type="molecule type" value="Genomic_DNA"/>
</dbReference>
<dbReference type="RefSeq" id="WP_142025102.1">
    <property type="nucleotide sequence ID" value="NZ_VFQE01000001.1"/>
</dbReference>
<sequence>MDSGTWSSSARSARRDAGAVARPSWAPNAARIGGLAVAVALSVGLTPSVAAAVPPGPSDTQIATAQAQADAVQARIGALSGQLTAAEEAVEDARVTALIALDQYQATEASYLAAQQQADAAAAAAAQADADLGVARTQMMAFARRSYMEGSTFAGAAALITAADPGELIQRAALLEAAGSHRSDVLTEVTVLRVQAAEAETLAANTLATAVRLQEEAAASLAVAETAEASARQQAAALETQQAQLTTELAGAQAELTALVGQRAAAERAAQVTAPPQPPPPVQTTPAPSGNSTSAGAGDASKAQIAIDAAMAYEGLPYAWGGGGTRGPGYGHSGDEDVWGFDCSGLTQYAYGQAGISIPRNSSWQYSALPKVSRDDLRPGDLVFWARNTSDPATIHHVAIWLGGDRILEAPQSGSFVQVTEMRWKGYIGAGRPSA</sequence>
<dbReference type="Gene3D" id="3.90.1720.10">
    <property type="entry name" value="endopeptidase domain like (from Nostoc punctiforme)"/>
    <property type="match status" value="1"/>
</dbReference>
<dbReference type="AlphaFoldDB" id="A0A543PEF3"/>
<keyword evidence="9" id="KW-1185">Reference proteome</keyword>
<comment type="caution">
    <text evidence="8">The sequence shown here is derived from an EMBL/GenBank/DDBJ whole genome shotgun (WGS) entry which is preliminary data.</text>
</comment>
<feature type="region of interest" description="Disordered" evidence="6">
    <location>
        <begin position="267"/>
        <end position="300"/>
    </location>
</feature>
<keyword evidence="4" id="KW-0788">Thiol protease</keyword>
<keyword evidence="5" id="KW-0175">Coiled coil</keyword>